<proteinExistence type="predicted"/>
<dbReference type="EMBL" id="CAKXAJ010026420">
    <property type="protein sequence ID" value="CAH2268162.1"/>
    <property type="molecule type" value="Genomic_DNA"/>
</dbReference>
<protein>
    <submittedName>
        <fullName evidence="1">Jg8169 protein</fullName>
    </submittedName>
</protein>
<comment type="caution">
    <text evidence="1">The sequence shown here is derived from an EMBL/GenBank/DDBJ whole genome shotgun (WGS) entry which is preliminary data.</text>
</comment>
<dbReference type="Proteomes" id="UP000838756">
    <property type="component" value="Unassembled WGS sequence"/>
</dbReference>
<reference evidence="1" key="1">
    <citation type="submission" date="2022-03" db="EMBL/GenBank/DDBJ databases">
        <authorList>
            <person name="Lindestad O."/>
        </authorList>
    </citation>
    <scope>NUCLEOTIDE SEQUENCE</scope>
</reference>
<evidence type="ECO:0000313" key="1">
    <source>
        <dbReference type="EMBL" id="CAH2268162.1"/>
    </source>
</evidence>
<sequence>METRRVLHGHQLINSPLQGITGQKEKCLGSSPPRRASAAWYWTSSAIENLVEVSDMQVASRSFLHR</sequence>
<accession>A0A8S4SGI8</accession>
<organism evidence="1 2">
    <name type="scientific">Pararge aegeria aegeria</name>
    <dbReference type="NCBI Taxonomy" id="348720"/>
    <lineage>
        <taxon>Eukaryota</taxon>
        <taxon>Metazoa</taxon>
        <taxon>Ecdysozoa</taxon>
        <taxon>Arthropoda</taxon>
        <taxon>Hexapoda</taxon>
        <taxon>Insecta</taxon>
        <taxon>Pterygota</taxon>
        <taxon>Neoptera</taxon>
        <taxon>Endopterygota</taxon>
        <taxon>Lepidoptera</taxon>
        <taxon>Glossata</taxon>
        <taxon>Ditrysia</taxon>
        <taxon>Papilionoidea</taxon>
        <taxon>Nymphalidae</taxon>
        <taxon>Satyrinae</taxon>
        <taxon>Satyrini</taxon>
        <taxon>Parargina</taxon>
        <taxon>Pararge</taxon>
    </lineage>
</organism>
<name>A0A8S4SGI8_9NEOP</name>
<dbReference type="AlphaFoldDB" id="A0A8S4SGI8"/>
<gene>
    <name evidence="1" type="primary">jg8169</name>
    <name evidence="1" type="ORF">PAEG_LOCUS26557</name>
</gene>
<evidence type="ECO:0000313" key="2">
    <source>
        <dbReference type="Proteomes" id="UP000838756"/>
    </source>
</evidence>
<keyword evidence="2" id="KW-1185">Reference proteome</keyword>